<name>A0A0A8XZ37_ARUDO</name>
<feature type="compositionally biased region" description="Polar residues" evidence="1">
    <location>
        <begin position="127"/>
        <end position="140"/>
    </location>
</feature>
<evidence type="ECO:0000256" key="1">
    <source>
        <dbReference type="SAM" id="MobiDB-lite"/>
    </source>
</evidence>
<dbReference type="EMBL" id="GBRH01278641">
    <property type="protein sequence ID" value="JAD19254.1"/>
    <property type="molecule type" value="Transcribed_RNA"/>
</dbReference>
<feature type="compositionally biased region" description="Basic and acidic residues" evidence="1">
    <location>
        <begin position="59"/>
        <end position="70"/>
    </location>
</feature>
<feature type="compositionally biased region" description="Basic and acidic residues" evidence="1">
    <location>
        <begin position="1"/>
        <end position="11"/>
    </location>
</feature>
<feature type="compositionally biased region" description="Polar residues" evidence="1">
    <location>
        <begin position="27"/>
        <end position="54"/>
    </location>
</feature>
<reference evidence="2" key="1">
    <citation type="submission" date="2014-09" db="EMBL/GenBank/DDBJ databases">
        <authorList>
            <person name="Magalhaes I.L.F."/>
            <person name="Oliveira U."/>
            <person name="Santos F.R."/>
            <person name="Vidigal T.H.D.A."/>
            <person name="Brescovit A.D."/>
            <person name="Santos A.J."/>
        </authorList>
    </citation>
    <scope>NUCLEOTIDE SEQUENCE</scope>
    <source>
        <tissue evidence="2">Shoot tissue taken approximately 20 cm above the soil surface</tissue>
    </source>
</reference>
<evidence type="ECO:0000313" key="2">
    <source>
        <dbReference type="EMBL" id="JAD19254.1"/>
    </source>
</evidence>
<feature type="region of interest" description="Disordered" evidence="1">
    <location>
        <begin position="1"/>
        <end position="100"/>
    </location>
</feature>
<feature type="compositionally biased region" description="Basic and acidic residues" evidence="1">
    <location>
        <begin position="144"/>
        <end position="170"/>
    </location>
</feature>
<reference evidence="2" key="2">
    <citation type="journal article" date="2015" name="Data Brief">
        <title>Shoot transcriptome of the giant reed, Arundo donax.</title>
        <authorList>
            <person name="Barrero R.A."/>
            <person name="Guerrero F.D."/>
            <person name="Moolhuijzen P."/>
            <person name="Goolsby J.A."/>
            <person name="Tidwell J."/>
            <person name="Bellgard S.E."/>
            <person name="Bellgard M.I."/>
        </authorList>
    </citation>
    <scope>NUCLEOTIDE SEQUENCE</scope>
    <source>
        <tissue evidence="2">Shoot tissue taken approximately 20 cm above the soil surface</tissue>
    </source>
</reference>
<protein>
    <submittedName>
        <fullName evidence="2">Uncharacterized protein</fullName>
    </submittedName>
</protein>
<proteinExistence type="predicted"/>
<feature type="compositionally biased region" description="Basic residues" evidence="1">
    <location>
        <begin position="71"/>
        <end position="80"/>
    </location>
</feature>
<accession>A0A0A8XZ37</accession>
<dbReference type="AlphaFoldDB" id="A0A0A8XZ37"/>
<organism evidence="2">
    <name type="scientific">Arundo donax</name>
    <name type="common">Giant reed</name>
    <name type="synonym">Donax arundinaceus</name>
    <dbReference type="NCBI Taxonomy" id="35708"/>
    <lineage>
        <taxon>Eukaryota</taxon>
        <taxon>Viridiplantae</taxon>
        <taxon>Streptophyta</taxon>
        <taxon>Embryophyta</taxon>
        <taxon>Tracheophyta</taxon>
        <taxon>Spermatophyta</taxon>
        <taxon>Magnoliopsida</taxon>
        <taxon>Liliopsida</taxon>
        <taxon>Poales</taxon>
        <taxon>Poaceae</taxon>
        <taxon>PACMAD clade</taxon>
        <taxon>Arundinoideae</taxon>
        <taxon>Arundineae</taxon>
        <taxon>Arundo</taxon>
    </lineage>
</organism>
<sequence length="195" mass="21748">MLKRLKVEGKAKQKTMRGLVLDKELPNGQTSNPSEGGTPTGLSPQSDPEGNQIRTVKATGEKEINSETIKRPRGRPKKMLKQTNEITSDSDRSSHKLTNNIEVKEEVNVGDGEGTLKEKTLEKNMVIQQMDNNSNLTERNLSTRKGDKLDLVTDPDLHKQEKGKLTEAGEKATFSSVHKFYMRRSSNQTRSSNKG</sequence>
<feature type="region of interest" description="Disordered" evidence="1">
    <location>
        <begin position="127"/>
        <end position="172"/>
    </location>
</feature>